<dbReference type="GO" id="GO:0003700">
    <property type="term" value="F:DNA-binding transcription factor activity"/>
    <property type="evidence" value="ECO:0007669"/>
    <property type="project" value="InterPro"/>
</dbReference>
<dbReference type="PROSITE" id="PS50995">
    <property type="entry name" value="HTH_MARR_2"/>
    <property type="match status" value="1"/>
</dbReference>
<dbReference type="SUPFAM" id="SSF46785">
    <property type="entry name" value="Winged helix' DNA-binding domain"/>
    <property type="match status" value="1"/>
</dbReference>
<reference evidence="3 4" key="1">
    <citation type="journal article" date="2014" name="Int. J. Syst. Evol. Microbiol.">
        <title>Streptomyces hoynatensis sp. nov., isolated from deep marine sediment.</title>
        <authorList>
            <person name="Veyisoglu A."/>
            <person name="Sahin N."/>
        </authorList>
    </citation>
    <scope>NUCLEOTIDE SEQUENCE [LARGE SCALE GENOMIC DNA]</scope>
    <source>
        <strain evidence="3 4">KCTC 29097</strain>
    </source>
</reference>
<keyword evidence="4" id="KW-1185">Reference proteome</keyword>
<feature type="domain" description="HTH marR-type" evidence="2">
    <location>
        <begin position="77"/>
        <end position="224"/>
    </location>
</feature>
<name>A0A3A9YWF0_9ACTN</name>
<organism evidence="3 4">
    <name type="scientific">Streptomyces hoynatensis</name>
    <dbReference type="NCBI Taxonomy" id="1141874"/>
    <lineage>
        <taxon>Bacteria</taxon>
        <taxon>Bacillati</taxon>
        <taxon>Actinomycetota</taxon>
        <taxon>Actinomycetes</taxon>
        <taxon>Kitasatosporales</taxon>
        <taxon>Streptomycetaceae</taxon>
        <taxon>Streptomyces</taxon>
    </lineage>
</organism>
<dbReference type="InterPro" id="IPR000835">
    <property type="entry name" value="HTH_MarR-typ"/>
</dbReference>
<feature type="compositionally biased region" description="Gly residues" evidence="1">
    <location>
        <begin position="47"/>
        <end position="69"/>
    </location>
</feature>
<dbReference type="OrthoDB" id="5511415at2"/>
<dbReference type="InterPro" id="IPR036388">
    <property type="entry name" value="WH-like_DNA-bd_sf"/>
</dbReference>
<dbReference type="Pfam" id="PF12802">
    <property type="entry name" value="MarR_2"/>
    <property type="match status" value="1"/>
</dbReference>
<proteinExistence type="predicted"/>
<dbReference type="InterPro" id="IPR036390">
    <property type="entry name" value="WH_DNA-bd_sf"/>
</dbReference>
<dbReference type="GO" id="GO:0006950">
    <property type="term" value="P:response to stress"/>
    <property type="evidence" value="ECO:0007669"/>
    <property type="project" value="TreeGrafter"/>
</dbReference>
<dbReference type="SMART" id="SM00347">
    <property type="entry name" value="HTH_MARR"/>
    <property type="match status" value="1"/>
</dbReference>
<dbReference type="Proteomes" id="UP000272474">
    <property type="component" value="Unassembled WGS sequence"/>
</dbReference>
<feature type="compositionally biased region" description="Low complexity" evidence="1">
    <location>
        <begin position="31"/>
        <end position="46"/>
    </location>
</feature>
<gene>
    <name evidence="3" type="ORF">D7294_21450</name>
</gene>
<evidence type="ECO:0000256" key="1">
    <source>
        <dbReference type="SAM" id="MobiDB-lite"/>
    </source>
</evidence>
<accession>A0A3A9YWF0</accession>
<dbReference type="Gene3D" id="1.10.10.10">
    <property type="entry name" value="Winged helix-like DNA-binding domain superfamily/Winged helix DNA-binding domain"/>
    <property type="match status" value="1"/>
</dbReference>
<protein>
    <submittedName>
        <fullName evidence="3">MarR family transcriptional regulator</fullName>
    </submittedName>
</protein>
<evidence type="ECO:0000313" key="4">
    <source>
        <dbReference type="Proteomes" id="UP000272474"/>
    </source>
</evidence>
<dbReference type="InterPro" id="IPR039422">
    <property type="entry name" value="MarR/SlyA-like"/>
</dbReference>
<comment type="caution">
    <text evidence="3">The sequence shown here is derived from an EMBL/GenBank/DDBJ whole genome shotgun (WGS) entry which is preliminary data.</text>
</comment>
<evidence type="ECO:0000313" key="3">
    <source>
        <dbReference type="EMBL" id="RKN39547.1"/>
    </source>
</evidence>
<dbReference type="AlphaFoldDB" id="A0A3A9YWF0"/>
<dbReference type="PANTHER" id="PTHR33164">
    <property type="entry name" value="TRANSCRIPTIONAL REGULATOR, MARR FAMILY"/>
    <property type="match status" value="1"/>
</dbReference>
<feature type="region of interest" description="Disordered" evidence="1">
    <location>
        <begin position="15"/>
        <end position="69"/>
    </location>
</feature>
<dbReference type="PANTHER" id="PTHR33164:SF43">
    <property type="entry name" value="HTH-TYPE TRANSCRIPTIONAL REPRESSOR YETL"/>
    <property type="match status" value="1"/>
</dbReference>
<sequence>MTGCCQRARVARLPDPRARAADTGARHARSAEQVGGAAGAGRAAGSAGAGGNTGAGGSAGAGGEAGAGAGAAGSAEARQLLAAYARAVRRLDGRFQAAAERLARPAGLTAAWWQVLDAVRDRPRPVAEIARATGVTRQSVQRVADLLAARGLADFRTNPAHRRAKLLAPTAEGRAALAAAEPERAAFAAAFAAELATALGGEREPAATLRALARLAHALDRLGEAGAGTPRKDTGS</sequence>
<dbReference type="EMBL" id="RBAL01000013">
    <property type="protein sequence ID" value="RKN39547.1"/>
    <property type="molecule type" value="Genomic_DNA"/>
</dbReference>
<evidence type="ECO:0000259" key="2">
    <source>
        <dbReference type="PROSITE" id="PS50995"/>
    </source>
</evidence>